<dbReference type="AlphaFoldDB" id="A0A7I2V2R8"/>
<dbReference type="GO" id="GO:0000062">
    <property type="term" value="F:fatty-acyl-CoA binding"/>
    <property type="evidence" value="ECO:0007669"/>
    <property type="project" value="InterPro"/>
</dbReference>
<dbReference type="Ensembl" id="ENST00000676599.1">
    <property type="protein sequence ID" value="ENSP00000503053.1"/>
    <property type="gene ID" value="ENSG00000107897.20"/>
</dbReference>
<evidence type="ECO:0000259" key="8">
    <source>
        <dbReference type="PROSITE" id="PS51228"/>
    </source>
</evidence>
<keyword evidence="6" id="KW-0446">Lipid-binding</keyword>
<dbReference type="OrthoDB" id="71307at2759"/>
<dbReference type="InterPro" id="IPR014352">
    <property type="entry name" value="FERM/acyl-CoA-bd_prot_sf"/>
</dbReference>
<dbReference type="OpenTargets" id="ENSG00000107897"/>
<dbReference type="SUPFAM" id="SSF47027">
    <property type="entry name" value="Acyl-CoA binding protein"/>
    <property type="match status" value="1"/>
</dbReference>
<dbReference type="Proteomes" id="UP000005640">
    <property type="component" value="Chromosome 10"/>
</dbReference>
<evidence type="ECO:0007829" key="12">
    <source>
        <dbReference type="ProteomicsDB" id="A0A7I2V2R8"/>
    </source>
</evidence>
<protein>
    <submittedName>
        <fullName evidence="9">Acyl-CoA binding domain containing 5</fullName>
    </submittedName>
</protein>
<dbReference type="Pfam" id="PF00887">
    <property type="entry name" value="ACBP"/>
    <property type="match status" value="1"/>
</dbReference>
<keyword evidence="11 12" id="KW-1267">Proteomics identification</keyword>
<evidence type="ECO:0000313" key="10">
    <source>
        <dbReference type="Proteomes" id="UP000005640"/>
    </source>
</evidence>
<evidence type="ECO:0000256" key="6">
    <source>
        <dbReference type="ARBA" id="ARBA00023121"/>
    </source>
</evidence>
<evidence type="ECO:0000256" key="1">
    <source>
        <dbReference type="ARBA" id="ARBA00004167"/>
    </source>
</evidence>
<keyword evidence="2" id="KW-0813">Transport</keyword>
<dbReference type="FunFam" id="1.20.80.10:FF:000010">
    <property type="entry name" value="Acyl-CoA-binding domain-containing protein 5"/>
    <property type="match status" value="1"/>
</dbReference>
<dbReference type="InterPro" id="IPR035984">
    <property type="entry name" value="Acyl-CoA-binding_sf"/>
</dbReference>
<evidence type="ECO:0000256" key="4">
    <source>
        <dbReference type="ARBA" id="ARBA00022989"/>
    </source>
</evidence>
<dbReference type="HGNC" id="HGNC:23338">
    <property type="gene designation" value="ACBD5"/>
</dbReference>
<dbReference type="InterPro" id="IPR022408">
    <property type="entry name" value="Acyl-CoA-binding_prot_CS"/>
</dbReference>
<keyword evidence="7" id="KW-0472">Membrane</keyword>
<accession>A0A7I2V2R8</accession>
<dbReference type="PROSITE" id="PS00880">
    <property type="entry name" value="ACB_1"/>
    <property type="match status" value="1"/>
</dbReference>
<reference evidence="9 10" key="1">
    <citation type="journal article" date="2001" name="Nature">
        <title>Initial sequencing and analysis of the human genome.</title>
        <authorList>
            <consortium name="International Human Genome Sequencing Consortium"/>
            <person name="Lander E.S."/>
            <person name="Linton L.M."/>
            <person name="Birren B."/>
            <person name="Nusbaum C."/>
            <person name="Zody M.C."/>
            <person name="Baldwin J."/>
            <person name="Devon K."/>
            <person name="Dewar K."/>
            <person name="Doyle M."/>
            <person name="FitzHugh W."/>
            <person name="Funke R."/>
            <person name="Gage D."/>
            <person name="Harris K."/>
            <person name="Heaford A."/>
            <person name="Howland J."/>
            <person name="Kann L."/>
            <person name="Lehoczky J."/>
            <person name="LeVine R."/>
            <person name="McEwan P."/>
            <person name="McKernan K."/>
            <person name="Meldrim J."/>
            <person name="Mesirov J.P."/>
            <person name="Miranda C."/>
            <person name="Morris W."/>
            <person name="Naylor J."/>
            <person name="Raymond C."/>
            <person name="Rosetti M."/>
            <person name="Santos R."/>
            <person name="Sheridan A."/>
            <person name="Sougnez C."/>
            <person name="Stange-Thomann N."/>
            <person name="Stojanovic N."/>
            <person name="Subramanian A."/>
            <person name="Wyman D."/>
            <person name="Rogers J."/>
            <person name="Sulston J."/>
            <person name="Ainscough R."/>
            <person name="Beck S."/>
            <person name="Bentley D."/>
            <person name="Burton J."/>
            <person name="Clee C."/>
            <person name="Carter N."/>
            <person name="Coulson A."/>
            <person name="Deadman R."/>
            <person name="Deloukas P."/>
            <person name="Dunham A."/>
            <person name="Dunham I."/>
            <person name="Durbin R."/>
            <person name="French L."/>
            <person name="Grafham D."/>
            <person name="Gregory S."/>
            <person name="Hubbard T."/>
            <person name="Humphray S."/>
            <person name="Hunt A."/>
            <person name="Jones M."/>
            <person name="Lloyd C."/>
            <person name="McMurray A."/>
            <person name="Matthews L."/>
            <person name="Mercer S."/>
            <person name="Milne S."/>
            <person name="Mullikin J.C."/>
            <person name="Mungall A."/>
            <person name="Plumb R."/>
            <person name="Ross M."/>
            <person name="Shownkeen R."/>
            <person name="Sims S."/>
            <person name="Waterston R.H."/>
            <person name="Wilson R.K."/>
            <person name="Hillier L.W."/>
            <person name="McPherson J.D."/>
            <person name="Marra M.A."/>
            <person name="Mardis E.R."/>
            <person name="Fulton L.A."/>
            <person name="Chinwalla A.T."/>
            <person name="Pepin K.H."/>
            <person name="Gish W.R."/>
            <person name="Chissoe S.L."/>
            <person name="Wendl M.C."/>
            <person name="Delehaunty K.D."/>
            <person name="Miner T.L."/>
            <person name="Delehaunty A."/>
            <person name="Kramer J.B."/>
            <person name="Cook L.L."/>
            <person name="Fulton R.S."/>
            <person name="Johnson D.L."/>
            <person name="Minx P.J."/>
            <person name="Clifton S.W."/>
            <person name="Hawkins T."/>
            <person name="Branscomb E."/>
            <person name="Predki P."/>
            <person name="Richardson P."/>
            <person name="Wenning S."/>
            <person name="Slezak T."/>
            <person name="Doggett N."/>
            <person name="Cheng J.F."/>
            <person name="Olsen A."/>
            <person name="Lucas S."/>
            <person name="Elkin C."/>
            <person name="Uberbacher E."/>
            <person name="Frazier M."/>
            <person name="Gibbs R.A."/>
            <person name="Muzny D.M."/>
            <person name="Scherer S.E."/>
            <person name="Bouck J.B."/>
            <person name="Sodergren E.J."/>
            <person name="Worley K.C."/>
            <person name="Rives C.M."/>
            <person name="Gorrell J.H."/>
            <person name="Metzker M.L."/>
            <person name="Naylor S.L."/>
            <person name="Kucherlapati R.S."/>
            <person name="Nelson D.L."/>
            <person name="Weinstock G.M."/>
            <person name="Sakaki Y."/>
            <person name="Fujiyama A."/>
            <person name="Hattori M."/>
            <person name="Yada T."/>
            <person name="Toyoda A."/>
            <person name="Itoh T."/>
            <person name="Kawagoe C."/>
            <person name="Watanabe H."/>
            <person name="Totoki Y."/>
            <person name="Taylor T."/>
            <person name="Weissenbach J."/>
            <person name="Heilig R."/>
            <person name="Saurin W."/>
            <person name="Artiguenave F."/>
            <person name="Brottier P."/>
            <person name="Bruls T."/>
            <person name="Pelletier E."/>
            <person name="Robert C."/>
            <person name="Wincker P."/>
            <person name="Smith D.R."/>
            <person name="Doucette-Stamm L."/>
            <person name="Rubenfield M."/>
            <person name="Weinstock K."/>
            <person name="Lee H.M."/>
            <person name="Dubois J."/>
            <person name="Rosenthal A."/>
            <person name="Platzer M."/>
            <person name="Nyakatura G."/>
            <person name="Taudien S."/>
            <person name="Rump A."/>
            <person name="Yang H."/>
            <person name="Yu J."/>
            <person name="Wang J."/>
            <person name="Huang G."/>
            <person name="Gu J."/>
            <person name="Hood L."/>
            <person name="Rowen L."/>
            <person name="Madan A."/>
            <person name="Qin S."/>
            <person name="Davis R.W."/>
            <person name="Federspiel N.A."/>
            <person name="Abola A.P."/>
            <person name="Proctor M.J."/>
            <person name="Myers R.M."/>
            <person name="Schmutz J."/>
            <person name="Dickson M."/>
            <person name="Grimwood J."/>
            <person name="Cox D.R."/>
            <person name="Olson M.V."/>
            <person name="Kaul R."/>
            <person name="Raymond C."/>
            <person name="Shimizu N."/>
            <person name="Kawasaki K."/>
            <person name="Minoshima S."/>
            <person name="Evans G.A."/>
            <person name="Athanasiou M."/>
            <person name="Schultz R."/>
            <person name="Roe B.A."/>
            <person name="Chen F."/>
            <person name="Pan H."/>
            <person name="Ramser J."/>
            <person name="Lehrach H."/>
            <person name="Reinhardt R."/>
            <person name="McCombie W.R."/>
            <person name="de la Bastide M."/>
            <person name="Dedhia N."/>
            <person name="Blocker H."/>
            <person name="Hornischer K."/>
            <person name="Nordsiek G."/>
            <person name="Agarwala R."/>
            <person name="Aravind L."/>
            <person name="Bailey J.A."/>
            <person name="Bateman A."/>
            <person name="Batzoglou S."/>
            <person name="Birney E."/>
            <person name="Bork P."/>
            <person name="Brown D.G."/>
            <person name="Burge C.B."/>
            <person name="Cerutti L."/>
            <person name="Chen H.C."/>
            <person name="Church D."/>
            <person name="Clamp M."/>
            <person name="Copley R.R."/>
            <person name="Doerks T."/>
            <person name="Eddy S.R."/>
            <person name="Eichler E.E."/>
            <person name="Furey T.S."/>
            <person name="Galagan J."/>
            <person name="Gilbert J.G."/>
            <person name="Harmon C."/>
            <person name="Hayashizaki Y."/>
            <person name="Haussler D."/>
            <person name="Hermjakob H."/>
            <person name="Hokamp K."/>
            <person name="Jang W."/>
            <person name="Johnson L.S."/>
            <person name="Jones T.A."/>
            <person name="Kasif S."/>
            <person name="Kaspryzk A."/>
            <person name="Kennedy S."/>
            <person name="Kent W.J."/>
            <person name="Kitts P."/>
            <person name="Koonin E.V."/>
            <person name="Korf I."/>
            <person name="Kulp D."/>
            <person name="Lancet D."/>
            <person name="Lowe T.M."/>
            <person name="McLysaght A."/>
            <person name="Mikkelsen T."/>
            <person name="Moran J.V."/>
            <person name="Mulder N."/>
            <person name="Pollara V.J."/>
            <person name="Ponting C.P."/>
            <person name="Schuler G."/>
            <person name="Schultz J."/>
            <person name="Slater G."/>
            <person name="Smit A.F."/>
            <person name="Stupka E."/>
            <person name="Szustakowski J."/>
            <person name="Thierry-Mieg D."/>
            <person name="Thierry-Mieg J."/>
            <person name="Wagner L."/>
            <person name="Wallis J."/>
            <person name="Wheeler R."/>
            <person name="Williams A."/>
            <person name="Wolf Y.I."/>
            <person name="Wolfe K.H."/>
            <person name="Yang S.P."/>
            <person name="Yeh R.F."/>
            <person name="Collins F."/>
            <person name="Guyer M.S."/>
            <person name="Peterson J."/>
            <person name="Felsenfeld A."/>
            <person name="Wetterstrand K.A."/>
            <person name="Patrinos A."/>
            <person name="Morgan M.J."/>
            <person name="de Jong P."/>
            <person name="Catanese J.J."/>
            <person name="Osoegawa K."/>
            <person name="Shizuya H."/>
            <person name="Choi S."/>
            <person name="Chen Y.J."/>
        </authorList>
    </citation>
    <scope>NUCLEOTIDE SEQUENCE [LARGE SCALE GENOMIC DNA]</scope>
</reference>
<dbReference type="PANTHER" id="PTHR23310">
    <property type="entry name" value="ACYL-COA-BINDING PROTEIN, ACBP"/>
    <property type="match status" value="1"/>
</dbReference>
<evidence type="ECO:0000256" key="7">
    <source>
        <dbReference type="ARBA" id="ARBA00023136"/>
    </source>
</evidence>
<keyword evidence="5" id="KW-0175">Coiled coil</keyword>
<dbReference type="InterPro" id="IPR000582">
    <property type="entry name" value="Acyl-CoA-binding_protein"/>
</dbReference>
<dbReference type="EMBL" id="AL160291">
    <property type="status" value="NOT_ANNOTATED_CDS"/>
    <property type="molecule type" value="Genomic_DNA"/>
</dbReference>
<dbReference type="Ensembl" id="ENST00000676599.1">
    <property type="protein sequence ID" value="ENSP00000503053.1"/>
    <property type="gene ID" value="ENSG00000107897.21"/>
</dbReference>
<dbReference type="EMBL" id="KF459530">
    <property type="status" value="NOT_ANNOTATED_CDS"/>
    <property type="molecule type" value="Genomic_DNA"/>
</dbReference>
<evidence type="ECO:0000256" key="5">
    <source>
        <dbReference type="ARBA" id="ARBA00023054"/>
    </source>
</evidence>
<comment type="subcellular location">
    <subcellularLocation>
        <location evidence="1">Membrane</location>
        <topology evidence="1">Single-pass membrane protein</topology>
    </subcellularLocation>
</comment>
<dbReference type="SMR" id="A0A7I2V2R8"/>
<gene>
    <name evidence="9" type="primary">ACBD5</name>
</gene>
<dbReference type="Bgee" id="ENSG00000107897">
    <property type="expression patterns" value="Expressed in jejunal mucosa and 191 other cell types or tissues"/>
</dbReference>
<organism evidence="9 10">
    <name type="scientific">Homo sapiens</name>
    <name type="common">Human</name>
    <dbReference type="NCBI Taxonomy" id="9606"/>
    <lineage>
        <taxon>Eukaryota</taxon>
        <taxon>Metazoa</taxon>
        <taxon>Chordata</taxon>
        <taxon>Craniata</taxon>
        <taxon>Vertebrata</taxon>
        <taxon>Euteleostomi</taxon>
        <taxon>Mammalia</taxon>
        <taxon>Eutheria</taxon>
        <taxon>Euarchontoglires</taxon>
        <taxon>Primates</taxon>
        <taxon>Haplorrhini</taxon>
        <taxon>Catarrhini</taxon>
        <taxon>Hominidae</taxon>
        <taxon>Homo</taxon>
    </lineage>
</organism>
<name>A0A7I2V2R8_HUMAN</name>
<keyword evidence="3" id="KW-0812">Transmembrane</keyword>
<evidence type="ECO:0000256" key="2">
    <source>
        <dbReference type="ARBA" id="ARBA00022448"/>
    </source>
</evidence>
<keyword evidence="10" id="KW-1185">Reference proteome</keyword>
<reference evidence="9" key="2">
    <citation type="journal article" date="2004" name="Nature">
        <title>The DNA sequence and comparative analysis of human chromosome 10.</title>
        <authorList>
            <person name="Deloukas P."/>
            <person name="Earthrowl M.E."/>
            <person name="Grafham D.V."/>
            <person name="Rubenfield M."/>
            <person name="French L."/>
            <person name="Steward C.A."/>
            <person name="Sims S.K."/>
            <person name="Jones M.C."/>
            <person name="Searle S."/>
            <person name="Scott C."/>
            <person name="Howe K."/>
            <person name="Hunt S.E."/>
            <person name="Andrews T.D."/>
            <person name="Gilbert J.G."/>
            <person name="Swarbreck D."/>
            <person name="Ashurst J.L."/>
            <person name="Taylor A."/>
            <person name="Battles J."/>
            <person name="Bird C.P."/>
            <person name="Ainscough R."/>
            <person name="Almeida J.P."/>
            <person name="Ashwell R.I."/>
            <person name="Ambrose K.D."/>
            <person name="Babbage A.K."/>
            <person name="Bagguley C.L."/>
            <person name="Bailey J."/>
            <person name="Banerjee R."/>
            <person name="Bates K."/>
            <person name="Beasley H."/>
            <person name="Bray-Allen S."/>
            <person name="Brown A.J."/>
            <person name="Brown J.Y."/>
            <person name="Burford D.C."/>
            <person name="Burrill W."/>
            <person name="Burton J."/>
            <person name="Cahill P."/>
            <person name="Camire D."/>
            <person name="Carter N.P."/>
            <person name="Chapman J.C."/>
            <person name="Clark S.Y."/>
            <person name="Clarke G."/>
            <person name="Clee C.M."/>
            <person name="Clegg S."/>
            <person name="Corby N."/>
            <person name="Coulson A."/>
            <person name="Dhami P."/>
            <person name="Dutta I."/>
            <person name="Dunn M."/>
            <person name="Faulkner L."/>
            <person name="Frankish A."/>
            <person name="Frankland J.A."/>
            <person name="Garner P."/>
            <person name="Garnett J."/>
            <person name="Gribble S."/>
            <person name="Griffiths C."/>
            <person name="Grocock R."/>
            <person name="Gustafson E."/>
            <person name="Hammond S."/>
            <person name="Harley J.L."/>
            <person name="Hart E."/>
            <person name="Heath P.D."/>
            <person name="Ho T.P."/>
            <person name="Hopkins B."/>
            <person name="Horne J."/>
            <person name="Howden P.J."/>
            <person name="Huckle E."/>
            <person name="Hynds C."/>
            <person name="Johnson C."/>
            <person name="Johnson D."/>
            <person name="Kana A."/>
            <person name="Kay M."/>
            <person name="Kimberley A.M."/>
            <person name="Kershaw J.K."/>
            <person name="Kokkinaki M."/>
            <person name="Laird G.K."/>
            <person name="Lawlor S."/>
            <person name="Lee H.M."/>
            <person name="Leongamornlert D.A."/>
            <person name="Laird G."/>
            <person name="Lloyd C."/>
            <person name="Lloyd D.M."/>
            <person name="Loveland J."/>
            <person name="Lovell J."/>
            <person name="McLaren S."/>
            <person name="McLay K.E."/>
            <person name="McMurray A."/>
            <person name="Mashreghi-Mohammadi M."/>
            <person name="Matthews L."/>
            <person name="Milne S."/>
            <person name="Nickerson T."/>
            <person name="Nguyen M."/>
            <person name="Overton-Larty E."/>
            <person name="Palmer S.A."/>
            <person name="Pearce A.V."/>
            <person name="Peck A.I."/>
            <person name="Pelan S."/>
            <person name="Phillimore B."/>
            <person name="Porter K."/>
            <person name="Rice C.M."/>
            <person name="Rogosin A."/>
            <person name="Ross M.T."/>
            <person name="Sarafidou T."/>
            <person name="Sehra H.K."/>
            <person name="Shownkeen R."/>
            <person name="Skuce C.D."/>
            <person name="Smith M."/>
            <person name="Standring L."/>
            <person name="Sycamore N."/>
            <person name="Tester J."/>
            <person name="Thorpe A."/>
            <person name="Torcasso W."/>
            <person name="Tracey A."/>
            <person name="Tromans A."/>
            <person name="Tsolas J."/>
            <person name="Wall M."/>
            <person name="Walsh J."/>
            <person name="Wang H."/>
            <person name="Weinstock K."/>
            <person name="West A.P."/>
            <person name="Willey D.L."/>
            <person name="Whitehead S.L."/>
            <person name="Wilming L."/>
            <person name="Wray P.W."/>
            <person name="Young L."/>
            <person name="Chen Y."/>
            <person name="Lovering R.C."/>
            <person name="Moschonas N.K."/>
            <person name="Siebert R."/>
            <person name="Fechtel K."/>
            <person name="Bentley D."/>
            <person name="Durbin R."/>
            <person name="Hubbard T."/>
            <person name="Doucette-Stamm L."/>
            <person name="Beck S."/>
            <person name="Smith D.R."/>
            <person name="Rogers J."/>
        </authorList>
    </citation>
    <scope>NUCLEOTIDE SEQUENCE [LARGE SCALE GENOMIC DNA]</scope>
</reference>
<evidence type="ECO:0007829" key="11">
    <source>
        <dbReference type="PeptideAtlas" id="A0A7I2V2R8"/>
    </source>
</evidence>
<dbReference type="Gene3D" id="1.20.80.10">
    <property type="match status" value="1"/>
</dbReference>
<reference evidence="9" key="5">
    <citation type="submission" date="2025-09" db="UniProtKB">
        <authorList>
            <consortium name="Ensembl"/>
        </authorList>
    </citation>
    <scope>IDENTIFICATION</scope>
</reference>
<sequence>MFQFHAGSWESWCCCCLIPADRPWDRGQHWQLEMADTRSVHETRFEAAVKVIQSLPKNGSFQPTNEMMLKFYSFYKQATEGPCKLSRPGFWDPIGRYKWQEQLPT</sequence>
<dbReference type="GeneTree" id="ENSGT00940000156350"/>
<dbReference type="PANTHER" id="PTHR23310:SF6">
    <property type="entry name" value="ACYL-COA-BINDING DOMAIN-CONTAINING PROTEIN 5"/>
    <property type="match status" value="1"/>
</dbReference>
<keyword evidence="4" id="KW-1133">Transmembrane helix</keyword>
<feature type="domain" description="ACB" evidence="8">
    <location>
        <begin position="41"/>
        <end position="105"/>
    </location>
</feature>
<proteinExistence type="evidence at protein level"/>
<dbReference type="GO" id="GO:0016020">
    <property type="term" value="C:membrane"/>
    <property type="evidence" value="ECO:0007669"/>
    <property type="project" value="UniProtKB-SubCell"/>
</dbReference>
<dbReference type="PROSITE" id="PS51228">
    <property type="entry name" value="ACB_2"/>
    <property type="match status" value="1"/>
</dbReference>
<evidence type="ECO:0000313" key="9">
    <source>
        <dbReference type="Ensembl" id="ENSP00000503053.1"/>
    </source>
</evidence>
<dbReference type="PRINTS" id="PR00689">
    <property type="entry name" value="ACOABINDINGP"/>
</dbReference>
<reference evidence="9 10" key="3">
    <citation type="journal article" date="2004" name="Nature">
        <title>Finishing the euchromatic sequence of the human genome.</title>
        <authorList>
            <consortium name="International Human Genome Sequencing Consortium"/>
        </authorList>
    </citation>
    <scope>NUCLEOTIDE SEQUENCE [LARGE SCALE GENOMIC DNA]</scope>
</reference>
<reference evidence="9" key="4">
    <citation type="submission" date="2025-08" db="UniProtKB">
        <authorList>
            <consortium name="Ensembl"/>
        </authorList>
    </citation>
    <scope>IDENTIFICATION</scope>
</reference>
<evidence type="ECO:0000256" key="3">
    <source>
        <dbReference type="ARBA" id="ARBA00022692"/>
    </source>
</evidence>